<dbReference type="GO" id="GO:0005801">
    <property type="term" value="C:cis-Golgi network"/>
    <property type="evidence" value="ECO:0007669"/>
    <property type="project" value="TreeGrafter"/>
</dbReference>
<keyword evidence="4" id="KW-0206">Cytoskeleton</keyword>
<dbReference type="GO" id="GO:0007165">
    <property type="term" value="P:signal transduction"/>
    <property type="evidence" value="ECO:0007669"/>
    <property type="project" value="InterPro"/>
</dbReference>
<protein>
    <recommendedName>
        <fullName evidence="9">A-kinase anchor protein 9</fullName>
    </recommendedName>
</protein>
<evidence type="ECO:0000256" key="1">
    <source>
        <dbReference type="ARBA" id="ARBA00004300"/>
    </source>
</evidence>
<evidence type="ECO:0000256" key="5">
    <source>
        <dbReference type="SAM" id="Coils"/>
    </source>
</evidence>
<evidence type="ECO:0000256" key="2">
    <source>
        <dbReference type="ARBA" id="ARBA00022490"/>
    </source>
</evidence>
<reference evidence="7" key="2">
    <citation type="submission" date="2025-09" db="UniProtKB">
        <authorList>
            <consortium name="Ensembl"/>
        </authorList>
    </citation>
    <scope>IDENTIFICATION</scope>
</reference>
<evidence type="ECO:0000256" key="6">
    <source>
        <dbReference type="SAM" id="MobiDB-lite"/>
    </source>
</evidence>
<accession>A0A8C5T8U1</accession>
<dbReference type="PANTHER" id="PTHR44981:SF1">
    <property type="entry name" value="A-KINASE ANCHOR PROTEIN 9"/>
    <property type="match status" value="1"/>
</dbReference>
<keyword evidence="8" id="KW-1185">Reference proteome</keyword>
<dbReference type="OrthoDB" id="9384169at2759"/>
<dbReference type="GO" id="GO:0005795">
    <property type="term" value="C:Golgi stack"/>
    <property type="evidence" value="ECO:0007669"/>
    <property type="project" value="TreeGrafter"/>
</dbReference>
<dbReference type="GO" id="GO:1903358">
    <property type="term" value="P:regulation of Golgi organization"/>
    <property type="evidence" value="ECO:0007669"/>
    <property type="project" value="TreeGrafter"/>
</dbReference>
<evidence type="ECO:0008006" key="9">
    <source>
        <dbReference type="Google" id="ProtNLM"/>
    </source>
</evidence>
<dbReference type="GO" id="GO:0015459">
    <property type="term" value="F:potassium channel regulator activity"/>
    <property type="evidence" value="ECO:0007669"/>
    <property type="project" value="TreeGrafter"/>
</dbReference>
<dbReference type="GO" id="GO:0060090">
    <property type="term" value="F:molecular adaptor activity"/>
    <property type="evidence" value="ECO:0007669"/>
    <property type="project" value="InterPro"/>
</dbReference>
<dbReference type="InterPro" id="IPR028745">
    <property type="entry name" value="AKAP9/Pericentrin"/>
</dbReference>
<dbReference type="GO" id="GO:0034237">
    <property type="term" value="F:protein kinase A regulatory subunit binding"/>
    <property type="evidence" value="ECO:0007669"/>
    <property type="project" value="TreeGrafter"/>
</dbReference>
<keyword evidence="3 5" id="KW-0175">Coiled coil</keyword>
<feature type="compositionally biased region" description="Basic residues" evidence="6">
    <location>
        <begin position="37"/>
        <end position="46"/>
    </location>
</feature>
<dbReference type="GO" id="GO:0005813">
    <property type="term" value="C:centrosome"/>
    <property type="evidence" value="ECO:0007669"/>
    <property type="project" value="UniProtKB-SubCell"/>
</dbReference>
<feature type="region of interest" description="Disordered" evidence="6">
    <location>
        <begin position="25"/>
        <end position="74"/>
    </location>
</feature>
<dbReference type="PANTHER" id="PTHR44981">
    <property type="entry name" value="PERICENTRIN-LIKE PROTEIN, ISOFORM F"/>
    <property type="match status" value="1"/>
</dbReference>
<evidence type="ECO:0000256" key="3">
    <source>
        <dbReference type="ARBA" id="ARBA00023054"/>
    </source>
</evidence>
<sequence length="307" mass="35045">VNYFERKTFTFNKILSSIQLAQFRQRKAQTDGQNGSKRQKKKKKTANIKDEESIQDGIEIDRSRGDEISTGSSRRGAAATADFAIIRTLHSGEIIKHTPAYSIEVSLSQVNGCSFVTRAAIPSVLIREEEFGVGDVHSEHGMQQSHTQLEVMENQLAGKQQEIEELSKEIEEMRAAYGTEGLQQLQEFEAAIKKRDDIITQLTTNLQQARKEKDETMREFLELTEQSQKLQIQFQHLQASEALRNSSHSCTAADLLQAKQQILSHQQQLEEQECLLKNYQKKNEELEEQITHLQEKITTHEMVCSLL</sequence>
<dbReference type="Ensembl" id="ENSMCST00000003425.1">
    <property type="protein sequence ID" value="ENSMCSP00000003352.1"/>
    <property type="gene ID" value="ENSMCSG00000002408.1"/>
</dbReference>
<evidence type="ECO:0000313" key="8">
    <source>
        <dbReference type="Proteomes" id="UP000694560"/>
    </source>
</evidence>
<dbReference type="GO" id="GO:0097060">
    <property type="term" value="C:synaptic membrane"/>
    <property type="evidence" value="ECO:0007669"/>
    <property type="project" value="TreeGrafter"/>
</dbReference>
<keyword evidence="2" id="KW-0963">Cytoplasm</keyword>
<comment type="subcellular location">
    <subcellularLocation>
        <location evidence="1">Cytoplasm</location>
        <location evidence="1">Cytoskeleton</location>
        <location evidence="1">Microtubule organizing center</location>
        <location evidence="1">Centrosome</location>
    </subcellularLocation>
</comment>
<dbReference type="GO" id="GO:0060307">
    <property type="term" value="P:regulation of ventricular cardiac muscle cell membrane repolarization"/>
    <property type="evidence" value="ECO:0007669"/>
    <property type="project" value="TreeGrafter"/>
</dbReference>
<dbReference type="AlphaFoldDB" id="A0A8C5T8U1"/>
<feature type="coiled-coil region" evidence="5">
    <location>
        <begin position="142"/>
        <end position="303"/>
    </location>
</feature>
<evidence type="ECO:0000313" key="7">
    <source>
        <dbReference type="Ensembl" id="ENSMCSP00000003352.1"/>
    </source>
</evidence>
<dbReference type="GO" id="GO:0051661">
    <property type="term" value="P:maintenance of centrosome location"/>
    <property type="evidence" value="ECO:0007669"/>
    <property type="project" value="TreeGrafter"/>
</dbReference>
<dbReference type="Proteomes" id="UP000694560">
    <property type="component" value="Unplaced"/>
</dbReference>
<proteinExistence type="predicted"/>
<name>A0A8C5T8U1_9PASS</name>
<reference evidence="7" key="1">
    <citation type="submission" date="2025-08" db="UniProtKB">
        <authorList>
            <consortium name="Ensembl"/>
        </authorList>
    </citation>
    <scope>IDENTIFICATION</scope>
</reference>
<evidence type="ECO:0000256" key="4">
    <source>
        <dbReference type="ARBA" id="ARBA00023212"/>
    </source>
</evidence>
<organism evidence="7 8">
    <name type="scientific">Malurus cyaneus samueli</name>
    <dbReference type="NCBI Taxonomy" id="2593467"/>
    <lineage>
        <taxon>Eukaryota</taxon>
        <taxon>Metazoa</taxon>
        <taxon>Chordata</taxon>
        <taxon>Craniata</taxon>
        <taxon>Vertebrata</taxon>
        <taxon>Euteleostomi</taxon>
        <taxon>Archelosauria</taxon>
        <taxon>Archosauria</taxon>
        <taxon>Dinosauria</taxon>
        <taxon>Saurischia</taxon>
        <taxon>Theropoda</taxon>
        <taxon>Coelurosauria</taxon>
        <taxon>Aves</taxon>
        <taxon>Neognathae</taxon>
        <taxon>Neoaves</taxon>
        <taxon>Telluraves</taxon>
        <taxon>Australaves</taxon>
        <taxon>Passeriformes</taxon>
        <taxon>Meliphagoidea</taxon>
        <taxon>Maluridae</taxon>
        <taxon>Malurus</taxon>
    </lineage>
</organism>